<name>A0A110B4P4_HALHR</name>
<evidence type="ECO:0000256" key="3">
    <source>
        <dbReference type="ARBA" id="ARBA00022679"/>
    </source>
</evidence>
<sequence>MIDIGLVIIGYLVGSVSSAILVCRVLQLGDPREDGSGNPGATNVLRLAGKGPAVATLAGDWLKGTLPVVLAWLVTSDPVIISATGLAAFFGHLYPAYFRFQGGKGVATGMGVLLAWSPVALAATALTWLAIAAAFRFSSLAAIVAFAMAPAYMLWHMEDPVLTAATAIIAVAAVWRHRENIVRLATGEESQIGKSSDS</sequence>
<evidence type="ECO:0000256" key="9">
    <source>
        <dbReference type="ARBA" id="ARBA00023264"/>
    </source>
</evidence>
<dbReference type="OrthoDB" id="9777124at2"/>
<reference evidence="11" key="1">
    <citation type="submission" date="2016-02" db="EMBL/GenBank/DDBJ databases">
        <title>Halorhodospira halochloris DSM-1059 complete genome, version 2.</title>
        <authorList>
            <person name="Tsukatani Y."/>
        </authorList>
    </citation>
    <scope>NUCLEOTIDE SEQUENCE</scope>
    <source>
        <strain evidence="11">DSM 1059</strain>
    </source>
</reference>
<organism evidence="11 12">
    <name type="scientific">Halorhodospira halochloris</name>
    <name type="common">Ectothiorhodospira halochloris</name>
    <dbReference type="NCBI Taxonomy" id="1052"/>
    <lineage>
        <taxon>Bacteria</taxon>
        <taxon>Pseudomonadati</taxon>
        <taxon>Pseudomonadota</taxon>
        <taxon>Gammaproteobacteria</taxon>
        <taxon>Chromatiales</taxon>
        <taxon>Ectothiorhodospiraceae</taxon>
        <taxon>Halorhodospira</taxon>
    </lineage>
</organism>
<keyword evidence="2 10" id="KW-0444">Lipid biosynthesis</keyword>
<dbReference type="SMART" id="SM01207">
    <property type="entry name" value="G3P_acyltransf"/>
    <property type="match status" value="1"/>
</dbReference>
<gene>
    <name evidence="10 11" type="primary">plsY</name>
    <name evidence="11" type="ORF">HH1059_01310</name>
</gene>
<evidence type="ECO:0000256" key="10">
    <source>
        <dbReference type="HAMAP-Rule" id="MF_01043"/>
    </source>
</evidence>
<feature type="transmembrane region" description="Helical" evidence="10">
    <location>
        <begin position="161"/>
        <end position="177"/>
    </location>
</feature>
<keyword evidence="6 10" id="KW-0443">Lipid metabolism</keyword>
<evidence type="ECO:0000256" key="5">
    <source>
        <dbReference type="ARBA" id="ARBA00022989"/>
    </source>
</evidence>
<comment type="function">
    <text evidence="10">Catalyzes the transfer of an acyl group from acyl-phosphate (acyl-PO(4)) to glycerol-3-phosphate (G3P) to form lysophosphatidic acid (LPA). This enzyme utilizes acyl-phosphate as fatty acyl donor, but not acyl-CoA or acyl-ACP.</text>
</comment>
<dbReference type="NCBIfam" id="TIGR00023">
    <property type="entry name" value="glycerol-3-phosphate 1-O-acyltransferase PlsY"/>
    <property type="match status" value="1"/>
</dbReference>
<keyword evidence="8 10" id="KW-0594">Phospholipid biosynthesis</keyword>
<keyword evidence="7 10" id="KW-0472">Membrane</keyword>
<keyword evidence="5 10" id="KW-1133">Transmembrane helix</keyword>
<comment type="catalytic activity">
    <reaction evidence="10">
        <text>an acyl phosphate + sn-glycerol 3-phosphate = a 1-acyl-sn-glycero-3-phosphate + phosphate</text>
        <dbReference type="Rhea" id="RHEA:34075"/>
        <dbReference type="ChEBI" id="CHEBI:43474"/>
        <dbReference type="ChEBI" id="CHEBI:57597"/>
        <dbReference type="ChEBI" id="CHEBI:57970"/>
        <dbReference type="ChEBI" id="CHEBI:59918"/>
        <dbReference type="EC" id="2.3.1.275"/>
    </reaction>
</comment>
<keyword evidence="4 10" id="KW-0812">Transmembrane</keyword>
<keyword evidence="12" id="KW-1185">Reference proteome</keyword>
<feature type="transmembrane region" description="Helical" evidence="10">
    <location>
        <begin position="69"/>
        <end position="94"/>
    </location>
</feature>
<dbReference type="Pfam" id="PF02660">
    <property type="entry name" value="G3P_acyltransf"/>
    <property type="match status" value="1"/>
</dbReference>
<evidence type="ECO:0000256" key="1">
    <source>
        <dbReference type="ARBA" id="ARBA00022475"/>
    </source>
</evidence>
<keyword evidence="9 10" id="KW-1208">Phospholipid metabolism</keyword>
<comment type="similarity">
    <text evidence="10">Belongs to the PlsY family.</text>
</comment>
<accession>A0A110B4P4</accession>
<dbReference type="GO" id="GO:0005886">
    <property type="term" value="C:plasma membrane"/>
    <property type="evidence" value="ECO:0007669"/>
    <property type="project" value="UniProtKB-SubCell"/>
</dbReference>
<dbReference type="KEGG" id="hhk:HH1059_01310"/>
<evidence type="ECO:0000256" key="6">
    <source>
        <dbReference type="ARBA" id="ARBA00023098"/>
    </source>
</evidence>
<dbReference type="EC" id="2.3.1.275" evidence="10"/>
<dbReference type="AlphaFoldDB" id="A0A110B4P4"/>
<evidence type="ECO:0000256" key="2">
    <source>
        <dbReference type="ARBA" id="ARBA00022516"/>
    </source>
</evidence>
<dbReference type="HAMAP" id="MF_01043">
    <property type="entry name" value="PlsY"/>
    <property type="match status" value="1"/>
</dbReference>
<dbReference type="Proteomes" id="UP000218890">
    <property type="component" value="Chromosome"/>
</dbReference>
<dbReference type="RefSeq" id="WP_096407129.1">
    <property type="nucleotide sequence ID" value="NZ_AP017372.2"/>
</dbReference>
<keyword evidence="1 10" id="KW-1003">Cell membrane</keyword>
<evidence type="ECO:0000256" key="8">
    <source>
        <dbReference type="ARBA" id="ARBA00023209"/>
    </source>
</evidence>
<dbReference type="EMBL" id="AP017372">
    <property type="protein sequence ID" value="BAU56803.1"/>
    <property type="molecule type" value="Genomic_DNA"/>
</dbReference>
<dbReference type="InterPro" id="IPR003811">
    <property type="entry name" value="G3P_acylTferase_PlsY"/>
</dbReference>
<proteinExistence type="inferred from homology"/>
<dbReference type="PANTHER" id="PTHR30309:SF0">
    <property type="entry name" value="GLYCEROL-3-PHOSPHATE ACYLTRANSFERASE-RELATED"/>
    <property type="match status" value="1"/>
</dbReference>
<comment type="subunit">
    <text evidence="10">Probably interacts with PlsX.</text>
</comment>
<dbReference type="GO" id="GO:0008654">
    <property type="term" value="P:phospholipid biosynthetic process"/>
    <property type="evidence" value="ECO:0007669"/>
    <property type="project" value="UniProtKB-UniRule"/>
</dbReference>
<feature type="transmembrane region" description="Helical" evidence="10">
    <location>
        <begin position="106"/>
        <end position="130"/>
    </location>
</feature>
<comment type="subcellular location">
    <subcellularLocation>
        <location evidence="10">Cell membrane</location>
        <topology evidence="10">Multi-pass membrane protein</topology>
    </subcellularLocation>
</comment>
<dbReference type="PANTHER" id="PTHR30309">
    <property type="entry name" value="INNER MEMBRANE PROTEIN YGIH"/>
    <property type="match status" value="1"/>
</dbReference>
<evidence type="ECO:0000313" key="12">
    <source>
        <dbReference type="Proteomes" id="UP000218890"/>
    </source>
</evidence>
<evidence type="ECO:0000256" key="4">
    <source>
        <dbReference type="ARBA" id="ARBA00022692"/>
    </source>
</evidence>
<evidence type="ECO:0000256" key="7">
    <source>
        <dbReference type="ARBA" id="ARBA00023136"/>
    </source>
</evidence>
<evidence type="ECO:0000313" key="11">
    <source>
        <dbReference type="EMBL" id="BAU56803.1"/>
    </source>
</evidence>
<feature type="transmembrane region" description="Helical" evidence="10">
    <location>
        <begin position="6"/>
        <end position="26"/>
    </location>
</feature>
<protein>
    <recommendedName>
        <fullName evidence="10">Glycerol-3-phosphate acyltransferase</fullName>
    </recommendedName>
    <alternativeName>
        <fullName evidence="10">Acyl-PO4 G3P acyltransferase</fullName>
    </alternativeName>
    <alternativeName>
        <fullName evidence="10">Acyl-phosphate--glycerol-3-phosphate acyltransferase</fullName>
    </alternativeName>
    <alternativeName>
        <fullName evidence="10">G3P acyltransferase</fullName>
        <shortName evidence="10">GPAT</shortName>
        <ecNumber evidence="10">2.3.1.275</ecNumber>
    </alternativeName>
    <alternativeName>
        <fullName evidence="10">Lysophosphatidic acid synthase</fullName>
        <shortName evidence="10">LPA synthase</shortName>
    </alternativeName>
</protein>
<dbReference type="UniPathway" id="UPA00085"/>
<feature type="transmembrane region" description="Helical" evidence="10">
    <location>
        <begin position="137"/>
        <end position="155"/>
    </location>
</feature>
<comment type="pathway">
    <text evidence="10">Lipid metabolism; phospholipid metabolism.</text>
</comment>
<keyword evidence="3 10" id="KW-0808">Transferase</keyword>
<dbReference type="GO" id="GO:0043772">
    <property type="term" value="F:acyl-phosphate glycerol-3-phosphate acyltransferase activity"/>
    <property type="evidence" value="ECO:0007669"/>
    <property type="project" value="UniProtKB-UniRule"/>
</dbReference>